<dbReference type="InterPro" id="IPR006530">
    <property type="entry name" value="YD"/>
</dbReference>
<name>F5Y2I9_RAMTT</name>
<gene>
    <name evidence="1" type="ordered locus">Rta_12630</name>
</gene>
<evidence type="ECO:0000313" key="2">
    <source>
        <dbReference type="Proteomes" id="UP000008385"/>
    </source>
</evidence>
<dbReference type="InterPro" id="IPR031325">
    <property type="entry name" value="RHS_repeat"/>
</dbReference>
<accession>F5Y2I9</accession>
<protein>
    <submittedName>
        <fullName evidence="1">Rhs protein-like protein</fullName>
    </submittedName>
</protein>
<dbReference type="STRING" id="365046.Rta_12630"/>
<keyword evidence="2" id="KW-1185">Reference proteome</keyword>
<dbReference type="Gene3D" id="3.90.930.1">
    <property type="match status" value="1"/>
</dbReference>
<dbReference type="Gene3D" id="2.180.10.10">
    <property type="entry name" value="RHS repeat-associated core"/>
    <property type="match status" value="1"/>
</dbReference>
<dbReference type="SUPFAM" id="SSF49899">
    <property type="entry name" value="Concanavalin A-like lectins/glucanases"/>
    <property type="match status" value="1"/>
</dbReference>
<dbReference type="Proteomes" id="UP000008385">
    <property type="component" value="Chromosome"/>
</dbReference>
<dbReference type="Pfam" id="PF05593">
    <property type="entry name" value="RHS_repeat"/>
    <property type="match status" value="2"/>
</dbReference>
<dbReference type="PATRIC" id="fig|365046.3.peg.1289"/>
<dbReference type="NCBIfam" id="TIGR01643">
    <property type="entry name" value="YD_repeat_2x"/>
    <property type="match status" value="4"/>
</dbReference>
<dbReference type="EMBL" id="CP000245">
    <property type="protein sequence ID" value="AEG92352.1"/>
    <property type="molecule type" value="Genomic_DNA"/>
</dbReference>
<dbReference type="Pfam" id="PF13385">
    <property type="entry name" value="Laminin_G_3"/>
    <property type="match status" value="1"/>
</dbReference>
<dbReference type="HOGENOM" id="CLU_270210_0_0_4"/>
<dbReference type="Gene3D" id="2.60.120.200">
    <property type="match status" value="1"/>
</dbReference>
<evidence type="ECO:0000313" key="1">
    <source>
        <dbReference type="EMBL" id="AEG92352.1"/>
    </source>
</evidence>
<dbReference type="AlphaFoldDB" id="F5Y2I9"/>
<dbReference type="PANTHER" id="PTHR32305:SF15">
    <property type="entry name" value="PROTEIN RHSA-RELATED"/>
    <property type="match status" value="1"/>
</dbReference>
<organism evidence="1 2">
    <name type="scientific">Ramlibacter tataouinensis (strain ATCC BAA-407 / DSM 14655 / LMG 21543 / TTB310)</name>
    <dbReference type="NCBI Taxonomy" id="365046"/>
    <lineage>
        <taxon>Bacteria</taxon>
        <taxon>Pseudomonadati</taxon>
        <taxon>Pseudomonadota</taxon>
        <taxon>Betaproteobacteria</taxon>
        <taxon>Burkholderiales</taxon>
        <taxon>Comamonadaceae</taxon>
        <taxon>Ramlibacter</taxon>
    </lineage>
</organism>
<dbReference type="InterPro" id="IPR013320">
    <property type="entry name" value="ConA-like_dom_sf"/>
</dbReference>
<dbReference type="PANTHER" id="PTHR32305">
    <property type="match status" value="1"/>
</dbReference>
<dbReference type="InterPro" id="IPR050708">
    <property type="entry name" value="T6SS_VgrG/RHS"/>
</dbReference>
<reference evidence="2" key="1">
    <citation type="submission" date="2006-01" db="EMBL/GenBank/DDBJ databases">
        <title>Genome of the cyst-dividing bacterium Ramlibacter tataouinensis.</title>
        <authorList>
            <person name="Barakat M."/>
            <person name="Ortet P."/>
            <person name="De Luca G."/>
            <person name="Jourlin-Castelli C."/>
            <person name="Ansaldi M."/>
            <person name="Py B."/>
            <person name="Fichant G."/>
            <person name="Coutinho P."/>
            <person name="Voulhoux R."/>
            <person name="Bastien O."/>
            <person name="Roy S."/>
            <person name="Marechal E."/>
            <person name="Henrissat B."/>
            <person name="Quentin Y."/>
            <person name="Noirot P."/>
            <person name="Filloux A."/>
            <person name="Mejean V."/>
            <person name="DuBow M."/>
            <person name="Barras F."/>
            <person name="Heulin T."/>
        </authorList>
    </citation>
    <scope>NUCLEOTIDE SEQUENCE [LARGE SCALE GENOMIC DNA]</scope>
    <source>
        <strain evidence="2">ATCC BAA-407 / DSM 14655 / LMG 21543 / TTB310</strain>
    </source>
</reference>
<dbReference type="SUPFAM" id="SSF101898">
    <property type="entry name" value="NHL repeat"/>
    <property type="match status" value="1"/>
</dbReference>
<dbReference type="eggNOG" id="COG3209">
    <property type="taxonomic scope" value="Bacteria"/>
</dbReference>
<proteinExistence type="predicted"/>
<dbReference type="KEGG" id="rta:Rta_12630"/>
<reference evidence="1 2" key="2">
    <citation type="journal article" date="2011" name="PLoS ONE">
        <title>The Cyst-Dividing Bacterium Ramlibacter tataouinensis TTB310 Genome Reveals a Well-Stocked Toolbox for Adaptation to a Desert Environment.</title>
        <authorList>
            <person name="De Luca G."/>
            <person name="Barakat M."/>
            <person name="Ortet P."/>
            <person name="Fochesato S."/>
            <person name="Jourlin-Castelli C."/>
            <person name="Ansaldi M."/>
            <person name="Py B."/>
            <person name="Fichant G."/>
            <person name="Coutinho P.M."/>
            <person name="Voulhoux R."/>
            <person name="Bastien O."/>
            <person name="Marechal E."/>
            <person name="Henrissat B."/>
            <person name="Quentin Y."/>
            <person name="Noirot P."/>
            <person name="Filloux A."/>
            <person name="Mejean V."/>
            <person name="Dubow M.S."/>
            <person name="Barras F."/>
            <person name="Barbe V."/>
            <person name="Weissenbach J."/>
            <person name="Mihalcescu I."/>
            <person name="Vermeglio A."/>
            <person name="Achouak W."/>
            <person name="Heulin T."/>
        </authorList>
    </citation>
    <scope>NUCLEOTIDE SEQUENCE [LARGE SCALE GENOMIC DNA]</scope>
    <source>
        <strain evidence="2">ATCC BAA-407 / DSM 14655 / LMG 21543 / TTB310</strain>
    </source>
</reference>
<sequence>MMRGVDKYSGPFLYCQQGGTNAREKPAPRLYGPRAQQPIPPPIFEATGNHRARRLVALRATLSYRRQPHQSRQPLDLPLYASFARVRSLVGRSGSKFGWPLPGGAKKPWLAKRTGRTEMSGHKLGWCVVKRALWRVLSSAAVLMTAVSVQAQCPPGVCNIASRHPVDWCRADDGMGGTVHFRREAGAGAPGFSVAAVLQKGCEIYAKAHSSSSSTATFTACNPRLPDPNVGSFGGSWGSYVVDGILVSTRHDDGVSVSSTGTWSLASCDCMDARSHDRVGLGSDGACYCKYGLSWDDNRRECVNIQEIDNTRKPPSGGCSAQPGLGNPIHPLTGAKRDFVKTGIAVGGLELVLTYDSTIKSPSTHAYMPSEVVDPNAFGLLWNSSFHRKLRVATNSRSALLTRGDGKVLNFRGNGGGGFSPAEGDNANKLQSVTGGYLFTDVSTGDQERFDTTGKLMSISTAKGDLVTFTHEGENMVLAQAADGRVVRFRYSGSRIVKIWDANGAMLTPTYDGNGNLASLTWQDQRQHRFLYESPAFPWALTGKVDENNNRYATFTYDAEGRAIATEYAGGVDRFTVSYGSPPLRTFSETYDAQQDVVLRVLGWQPPSGVSITRPNGAVEAVGAEKIAGMPSMVSRSQPAGSGCAASSSGVAYDALGNIVSSDDFQGNRTCYAYDGSNRETTRVEGLASAMACSMVLPPGSSLPAGARRITTTWHPDLKKPAIVTEPLRKVTTVYHAQPDPFNGNATASCSTAPALPNGKPLPVVCKIVEESLLPDGGVDTAVPGKTKRFTYDSAGRLLTSVDPNNRTTTYAYFSDTLHSGAPYDPDISKVSLLLHGNGLNGSVSVPDDSPFSRGVRAVGNAAVSTAQSKFGGAAIAFDGDGDYVEIPYDPDLGFGAADFTIEMFVQKTANNPNYSRLWNPNGDVYDGVSMFVDHNGNFGMYLSTNGTSYTHQATAIANLANGQWYHLAVVRSGGSIFAFVNGVKYIVTTTLGTTHLFNNTTHARVIGGQSGVNRALYGYVDEVRITKGKARYTENFTPPTQEFVNAGGHGVAGTGHTVGDLQSITNAAGQVTQFTQYNPAGRLRQMVDPKGVTTDITYTPRGFVSTVSVTPQGGSTRTTTYTYDNAGQMTGVALPDGTTLSYSYDAAHRLVGVTDARGNAITYTLDNTGNRTGEEVRDPTGALQRSISRSFDALNRLQQVTGSAQ</sequence>